<dbReference type="Pfam" id="PF00106">
    <property type="entry name" value="adh_short"/>
    <property type="match status" value="1"/>
</dbReference>
<dbReference type="PANTHER" id="PTHR43976">
    <property type="entry name" value="SHORT CHAIN DEHYDROGENASE"/>
    <property type="match status" value="1"/>
</dbReference>
<dbReference type="Gene3D" id="3.40.50.720">
    <property type="entry name" value="NAD(P)-binding Rossmann-like Domain"/>
    <property type="match status" value="1"/>
</dbReference>
<name>A0A5N6KRU8_9ROSI</name>
<dbReference type="PRINTS" id="PR00080">
    <property type="entry name" value="SDRFAMILY"/>
</dbReference>
<protein>
    <submittedName>
        <fullName evidence="4">Uncharacterized protein</fullName>
    </submittedName>
</protein>
<evidence type="ECO:0000256" key="1">
    <source>
        <dbReference type="ARBA" id="ARBA00006484"/>
    </source>
</evidence>
<dbReference type="InterPro" id="IPR036291">
    <property type="entry name" value="NAD(P)-bd_dom_sf"/>
</dbReference>
<dbReference type="PANTHER" id="PTHR43976:SF16">
    <property type="entry name" value="SHORT-CHAIN DEHYDROGENASE_REDUCTASE FAMILY PROTEIN"/>
    <property type="match status" value="1"/>
</dbReference>
<proteinExistence type="inferred from homology"/>
<accession>A0A5N6KRU8</accession>
<dbReference type="InterPro" id="IPR051911">
    <property type="entry name" value="SDR_oxidoreductase"/>
</dbReference>
<dbReference type="AlphaFoldDB" id="A0A5N6KRU8"/>
<evidence type="ECO:0000313" key="5">
    <source>
        <dbReference type="Proteomes" id="UP000327013"/>
    </source>
</evidence>
<dbReference type="PROSITE" id="PS00061">
    <property type="entry name" value="ADH_SHORT"/>
    <property type="match status" value="1"/>
</dbReference>
<comment type="caution">
    <text evidence="4">The sequence shown here is derived from an EMBL/GenBank/DDBJ whole genome shotgun (WGS) entry which is preliminary data.</text>
</comment>
<dbReference type="SUPFAM" id="SSF51735">
    <property type="entry name" value="NAD(P)-binding Rossmann-fold domains"/>
    <property type="match status" value="1"/>
</dbReference>
<dbReference type="InterPro" id="IPR020904">
    <property type="entry name" value="Sc_DH/Rdtase_CS"/>
</dbReference>
<evidence type="ECO:0000256" key="2">
    <source>
        <dbReference type="ARBA" id="ARBA00023002"/>
    </source>
</evidence>
<dbReference type="Proteomes" id="UP000327013">
    <property type="component" value="Unassembled WGS sequence"/>
</dbReference>
<gene>
    <name evidence="4" type="ORF">FH972_022118</name>
</gene>
<sequence>MTKAWLITGGSSGLGLSLGRAVLGKGITAVLTTRSIVQAQQAAPDIEEKGGKWLQLDFADPNLEQLVRDAVLRWDVDVIVNNAGYPMTGPVEESRYAQPPWPISCAPLTKAVQLSGYSHPAVIPTFRERKSGTIANIGSSVSYTGVPGIALYASTKAALRSVTQGLAIELASFGIRVLLFEPGRFRTNFGSGAIPAEPGEPYKDTPVQHLLNMLKNAPPAPGNPDEAALRMYEIVTKTGLADNEALEDCMRFPLGKDANDGVADAGKEWSHVAEVTAAISRSTDYGT</sequence>
<dbReference type="PRINTS" id="PR00081">
    <property type="entry name" value="GDHRDH"/>
</dbReference>
<dbReference type="InterPro" id="IPR002347">
    <property type="entry name" value="SDR_fam"/>
</dbReference>
<dbReference type="GO" id="GO:0016491">
    <property type="term" value="F:oxidoreductase activity"/>
    <property type="evidence" value="ECO:0007669"/>
    <property type="project" value="UniProtKB-KW"/>
</dbReference>
<keyword evidence="5" id="KW-1185">Reference proteome</keyword>
<dbReference type="EMBL" id="VIBQ01000010">
    <property type="protein sequence ID" value="KAB8339183.1"/>
    <property type="molecule type" value="Genomic_DNA"/>
</dbReference>
<comment type="similarity">
    <text evidence="1 3">Belongs to the short-chain dehydrogenases/reductases (SDR) family.</text>
</comment>
<organism evidence="4 5">
    <name type="scientific">Carpinus fangiana</name>
    <dbReference type="NCBI Taxonomy" id="176857"/>
    <lineage>
        <taxon>Eukaryota</taxon>
        <taxon>Viridiplantae</taxon>
        <taxon>Streptophyta</taxon>
        <taxon>Embryophyta</taxon>
        <taxon>Tracheophyta</taxon>
        <taxon>Spermatophyta</taxon>
        <taxon>Magnoliopsida</taxon>
        <taxon>eudicotyledons</taxon>
        <taxon>Gunneridae</taxon>
        <taxon>Pentapetalae</taxon>
        <taxon>rosids</taxon>
        <taxon>fabids</taxon>
        <taxon>Fagales</taxon>
        <taxon>Betulaceae</taxon>
        <taxon>Carpinus</taxon>
    </lineage>
</organism>
<dbReference type="OrthoDB" id="1274115at2759"/>
<reference evidence="4 5" key="1">
    <citation type="submission" date="2019-06" db="EMBL/GenBank/DDBJ databases">
        <title>A chromosomal-level reference genome of Carpinus fangiana (Coryloideae, Betulaceae).</title>
        <authorList>
            <person name="Yang X."/>
            <person name="Wang Z."/>
            <person name="Zhang L."/>
            <person name="Hao G."/>
            <person name="Liu J."/>
            <person name="Yang Y."/>
        </authorList>
    </citation>
    <scope>NUCLEOTIDE SEQUENCE [LARGE SCALE GENOMIC DNA]</scope>
    <source>
        <strain evidence="4">Cfa_2016G</strain>
        <tissue evidence="4">Leaf</tissue>
    </source>
</reference>
<keyword evidence="2" id="KW-0560">Oxidoreductase</keyword>
<evidence type="ECO:0000313" key="4">
    <source>
        <dbReference type="EMBL" id="KAB8339183.1"/>
    </source>
</evidence>
<evidence type="ECO:0000256" key="3">
    <source>
        <dbReference type="RuleBase" id="RU000363"/>
    </source>
</evidence>